<keyword evidence="2" id="KW-1185">Reference proteome</keyword>
<evidence type="ECO:0000313" key="1">
    <source>
        <dbReference type="EMBL" id="ACE82646.1"/>
    </source>
</evidence>
<dbReference type="AlphaFoldDB" id="B3PIP8"/>
<proteinExistence type="predicted"/>
<dbReference type="Proteomes" id="UP000001036">
    <property type="component" value="Chromosome"/>
</dbReference>
<dbReference type="eggNOG" id="ENOG502Z88U">
    <property type="taxonomic scope" value="Bacteria"/>
</dbReference>
<gene>
    <name evidence="1" type="ordered locus">CJA_3780</name>
</gene>
<sequence length="580" mass="62824">MSAFTFSTPALIQDFSDNPSLQQQLNQNWDLAIDAYTQAALVSNPWTVDYQAPCDWYVNPKQADITAANPVEPIFWTAFPNRLKIYFSAAEKSPYQMANAQVFALADFGNVPQSKAFPTGLPFIIPSKRCPNLNWQQSIAEWVQYDPKGPRGWLDEYCEWSVTRNADGKITKIAFTCENPEYWFTLWQVSPEKVLALYQQLVSPNVVLEDLQLPSADGKGFVIDPTTGRPAYNPLNKWNSGTVATETYGGAVHLTSPPNTIGAEIMLAAQATLLRDLPPDQYNMQRMVCAGAYGRAYRNSDPHIGLQANQLVKNLGVKITLTNPVGLYLQRPDFSSYKTPDGKDAGQFYKVIRGRTAQQAGTTYDQILHAEFSVPEELGYTVSDILIGNAVPGSSQVPVPILYAGQIAETFHVCLAGTAIAPATGEPSQAFLPPVTDKTGNTNGQVSMLLANPVLLAMQAVNPFPPFVQLPVQIAQGQTLTNMALQVSYANDNFQEAQIAFWDAQGNSEPGISVTVTAIETADGTPAGKSAGGDGLFNYIISISVAPGVSPGFKGVTVRNPACDMPLPLPGVLFVTAKGN</sequence>
<name>B3PIP8_CELJU</name>
<dbReference type="KEGG" id="cja:CJA_3780"/>
<evidence type="ECO:0000313" key="2">
    <source>
        <dbReference type="Proteomes" id="UP000001036"/>
    </source>
</evidence>
<dbReference type="OrthoDB" id="226361at2"/>
<dbReference type="HOGENOM" id="CLU_035126_0_0_6"/>
<dbReference type="EMBL" id="CP000934">
    <property type="protein sequence ID" value="ACE82646.1"/>
    <property type="molecule type" value="Genomic_DNA"/>
</dbReference>
<dbReference type="STRING" id="498211.CJA_3780"/>
<organism evidence="1 2">
    <name type="scientific">Cellvibrio japonicus (strain Ueda107)</name>
    <name type="common">Pseudomonas fluorescens subsp. cellulosa</name>
    <dbReference type="NCBI Taxonomy" id="498211"/>
    <lineage>
        <taxon>Bacteria</taxon>
        <taxon>Pseudomonadati</taxon>
        <taxon>Pseudomonadota</taxon>
        <taxon>Gammaproteobacteria</taxon>
        <taxon>Cellvibrionales</taxon>
        <taxon>Cellvibrionaceae</taxon>
        <taxon>Cellvibrio</taxon>
    </lineage>
</organism>
<protein>
    <submittedName>
        <fullName evidence="1">Uncharacterized protein</fullName>
    </submittedName>
</protein>
<dbReference type="RefSeq" id="WP_012489350.1">
    <property type="nucleotide sequence ID" value="NC_010995.1"/>
</dbReference>
<accession>B3PIP8</accession>
<reference evidence="1 2" key="1">
    <citation type="journal article" date="2008" name="J. Bacteriol.">
        <title>Insights into plant cell wall degradation from the genome sequence of the soil bacterium Cellvibrio japonicus.</title>
        <authorList>
            <person name="Deboy R.T."/>
            <person name="Mongodin E.F."/>
            <person name="Fouts D.E."/>
            <person name="Tailford L.E."/>
            <person name="Khouri H."/>
            <person name="Emerson J.B."/>
            <person name="Mohamoud Y."/>
            <person name="Watkins K."/>
            <person name="Henrissat B."/>
            <person name="Gilbert H.J."/>
            <person name="Nelson K.E."/>
        </authorList>
    </citation>
    <scope>NUCLEOTIDE SEQUENCE [LARGE SCALE GENOMIC DNA]</scope>
    <source>
        <strain evidence="1 2">Ueda107</strain>
    </source>
</reference>